<feature type="transmembrane region" description="Helical" evidence="1">
    <location>
        <begin position="165"/>
        <end position="189"/>
    </location>
</feature>
<dbReference type="AlphaFoldDB" id="A0A163A7U4"/>
<evidence type="ECO:0000313" key="3">
    <source>
        <dbReference type="Proteomes" id="UP000077315"/>
    </source>
</evidence>
<feature type="transmembrane region" description="Helical" evidence="1">
    <location>
        <begin position="20"/>
        <end position="42"/>
    </location>
</feature>
<accession>A0A163A7U4</accession>
<keyword evidence="3" id="KW-1185">Reference proteome</keyword>
<organism evidence="2 3">
    <name type="scientific">Phycomyces blakesleeanus (strain ATCC 8743b / DSM 1359 / FGSC 10004 / NBRC 33097 / NRRL 1555)</name>
    <dbReference type="NCBI Taxonomy" id="763407"/>
    <lineage>
        <taxon>Eukaryota</taxon>
        <taxon>Fungi</taxon>
        <taxon>Fungi incertae sedis</taxon>
        <taxon>Mucoromycota</taxon>
        <taxon>Mucoromycotina</taxon>
        <taxon>Mucoromycetes</taxon>
        <taxon>Mucorales</taxon>
        <taxon>Phycomycetaceae</taxon>
        <taxon>Phycomyces</taxon>
    </lineage>
</organism>
<reference evidence="3" key="1">
    <citation type="submission" date="2015-06" db="EMBL/GenBank/DDBJ databases">
        <title>Expansion of signal transduction pathways in fungi by whole-genome duplication.</title>
        <authorList>
            <consortium name="DOE Joint Genome Institute"/>
            <person name="Corrochano L.M."/>
            <person name="Kuo A."/>
            <person name="Marcet-Houben M."/>
            <person name="Polaino S."/>
            <person name="Salamov A."/>
            <person name="Villalobos J.M."/>
            <person name="Alvarez M.I."/>
            <person name="Avalos J."/>
            <person name="Benito E.P."/>
            <person name="Benoit I."/>
            <person name="Burger G."/>
            <person name="Camino L.P."/>
            <person name="Canovas D."/>
            <person name="Cerda-Olmedo E."/>
            <person name="Cheng J.-F."/>
            <person name="Dominguez A."/>
            <person name="Elias M."/>
            <person name="Eslava A.P."/>
            <person name="Glaser F."/>
            <person name="Grimwood J."/>
            <person name="Gutierrez G."/>
            <person name="Heitman J."/>
            <person name="Henrissat B."/>
            <person name="Iturriaga E.A."/>
            <person name="Lang B.F."/>
            <person name="Lavin J.L."/>
            <person name="Lee S."/>
            <person name="Li W."/>
            <person name="Lindquist E."/>
            <person name="Lopez-Garcia S."/>
            <person name="Luque E.M."/>
            <person name="Marcos A.T."/>
            <person name="Martin J."/>
            <person name="McCluskey K."/>
            <person name="Medina H.R."/>
            <person name="Miralles-Duran A."/>
            <person name="Miyazaki A."/>
            <person name="Munoz-Torres E."/>
            <person name="Oguiza J.A."/>
            <person name="Ohm R."/>
            <person name="Olmedo M."/>
            <person name="Orejas M."/>
            <person name="Ortiz-Castellanos L."/>
            <person name="Pisabarro A.G."/>
            <person name="Rodriguez-Romero J."/>
            <person name="Ruiz-Herrera J."/>
            <person name="Ruiz-Vazquez R."/>
            <person name="Sanz C."/>
            <person name="Schackwitz W."/>
            <person name="Schmutz J."/>
            <person name="Shahriari M."/>
            <person name="Shelest E."/>
            <person name="Silva-Franco F."/>
            <person name="Soanes D."/>
            <person name="Syed K."/>
            <person name="Tagua V.G."/>
            <person name="Talbot N.J."/>
            <person name="Thon M."/>
            <person name="De vries R.P."/>
            <person name="Wiebenga A."/>
            <person name="Yadav J.S."/>
            <person name="Braun E.L."/>
            <person name="Baker S."/>
            <person name="Garre V."/>
            <person name="Horwitz B."/>
            <person name="Torres-Martinez S."/>
            <person name="Idnurm A."/>
            <person name="Herrera-Estrella A."/>
            <person name="Gabaldon T."/>
            <person name="Grigoriev I.V."/>
        </authorList>
    </citation>
    <scope>NUCLEOTIDE SEQUENCE [LARGE SCALE GENOMIC DNA]</scope>
    <source>
        <strain evidence="3">NRRL 1555(-)</strain>
    </source>
</reference>
<protein>
    <submittedName>
        <fullName evidence="2">Uncharacterized protein</fullName>
    </submittedName>
</protein>
<keyword evidence="1" id="KW-1133">Transmembrane helix</keyword>
<dbReference type="InParanoid" id="A0A163A7U4"/>
<dbReference type="GeneID" id="28992765"/>
<evidence type="ECO:0000256" key="1">
    <source>
        <dbReference type="SAM" id="Phobius"/>
    </source>
</evidence>
<sequence length="191" mass="21710">MQGYYIDVSLDASPRKREDWTVELIGARLSVLLFPTALFGFWKNTVLEFNSRGREILALNHSLLIAATLSPLEHLSLFLSTYEPTGWHLLSTKNVHHFALLVYRLFVLYAATNPKLPSLLCHSPHDNWTPFDHFPSVIHLVIYGIELSSIPSLTESPSTTVLLHYLLRLTVRSVVLLLILCINPFTYALKN</sequence>
<name>A0A163A7U4_PHYB8</name>
<keyword evidence="1" id="KW-0472">Membrane</keyword>
<dbReference type="EMBL" id="KV440985">
    <property type="protein sequence ID" value="OAD71651.1"/>
    <property type="molecule type" value="Genomic_DNA"/>
</dbReference>
<gene>
    <name evidence="2" type="ORF">PHYBLDRAFT_147404</name>
</gene>
<evidence type="ECO:0000313" key="2">
    <source>
        <dbReference type="EMBL" id="OAD71651.1"/>
    </source>
</evidence>
<dbReference type="VEuPathDB" id="FungiDB:PHYBLDRAFT_147404"/>
<dbReference type="Proteomes" id="UP000077315">
    <property type="component" value="Unassembled WGS sequence"/>
</dbReference>
<proteinExistence type="predicted"/>
<keyword evidence="1" id="KW-0812">Transmembrane</keyword>
<dbReference type="RefSeq" id="XP_018289691.1">
    <property type="nucleotide sequence ID" value="XM_018431859.1"/>
</dbReference>